<comment type="caution">
    <text evidence="11">The sequence shown here is derived from an EMBL/GenBank/DDBJ whole genome shotgun (WGS) entry which is preliminary data.</text>
</comment>
<dbReference type="PANTHER" id="PTHR30065:SF8">
    <property type="entry name" value="FLAGELLAR BIOSYNTHETIC PROTEIN FLIR"/>
    <property type="match status" value="1"/>
</dbReference>
<dbReference type="NCBIfam" id="TIGR01400">
    <property type="entry name" value="fliR"/>
    <property type="match status" value="1"/>
</dbReference>
<keyword evidence="8 10" id="KW-0975">Bacterial flagellum</keyword>
<dbReference type="Proteomes" id="UP000234881">
    <property type="component" value="Unassembled WGS sequence"/>
</dbReference>
<evidence type="ECO:0000256" key="3">
    <source>
        <dbReference type="ARBA" id="ARBA00021717"/>
    </source>
</evidence>
<feature type="transmembrane region" description="Helical" evidence="10">
    <location>
        <begin position="189"/>
        <end position="207"/>
    </location>
</feature>
<evidence type="ECO:0000313" key="12">
    <source>
        <dbReference type="Proteomes" id="UP000234881"/>
    </source>
</evidence>
<evidence type="ECO:0000256" key="7">
    <source>
        <dbReference type="ARBA" id="ARBA00023136"/>
    </source>
</evidence>
<reference evidence="11 12" key="1">
    <citation type="submission" date="2018-01" db="EMBL/GenBank/DDBJ databases">
        <title>The draft genome sequence of Cohaesibacter sp. H1304.</title>
        <authorList>
            <person name="Wang N.-N."/>
            <person name="Du Z.-J."/>
        </authorList>
    </citation>
    <scope>NUCLEOTIDE SEQUENCE [LARGE SCALE GENOMIC DNA]</scope>
    <source>
        <strain evidence="11 12">H1304</strain>
    </source>
</reference>
<sequence length="253" mass="27927">MLFDVLPQTAYIFILIFSRIGTLFMLMPGFSERAVSVRMRLILAVMVTLVFFPMVSSNYGSIPVTLVGIVAAMVKEMLIAAVLGLSVKFIMAALQIASTIIAFQLGLSFAMGPDPSTGQQTVQLNTFMSTLAITLIFVTNLHYLMIAAMYDSYEMFPVNQMLPLGDIAEYATQILGDAFIVGLKLSSPFIAYGLVFYFGLGLLSRLMPQLQVFFIAMPANILVGTVLFMMLLVSMMSWYMGHIEAVLGRFIVR</sequence>
<dbReference type="GO" id="GO:0006605">
    <property type="term" value="P:protein targeting"/>
    <property type="evidence" value="ECO:0007669"/>
    <property type="project" value="UniProtKB-UniRule"/>
</dbReference>
<evidence type="ECO:0000256" key="6">
    <source>
        <dbReference type="ARBA" id="ARBA00022989"/>
    </source>
</evidence>
<feature type="transmembrane region" description="Helical" evidence="10">
    <location>
        <begin position="6"/>
        <end position="27"/>
    </location>
</feature>
<feature type="transmembrane region" description="Helical" evidence="10">
    <location>
        <begin position="39"/>
        <end position="56"/>
    </location>
</feature>
<gene>
    <name evidence="11" type="ORF">C0081_00885</name>
</gene>
<evidence type="ECO:0000256" key="1">
    <source>
        <dbReference type="ARBA" id="ARBA00002578"/>
    </source>
</evidence>
<comment type="subcellular location">
    <subcellularLocation>
        <location evidence="10">Cell membrane</location>
        <topology evidence="10">Multi-pass membrane protein</topology>
    </subcellularLocation>
    <subcellularLocation>
        <location evidence="10">Bacterial flagellum basal body</location>
    </subcellularLocation>
</comment>
<keyword evidence="6 10" id="KW-1133">Transmembrane helix</keyword>
<keyword evidence="11" id="KW-0969">Cilium</keyword>
<keyword evidence="11" id="KW-0282">Flagellum</keyword>
<evidence type="ECO:0000256" key="4">
    <source>
        <dbReference type="ARBA" id="ARBA00022475"/>
    </source>
</evidence>
<evidence type="ECO:0000256" key="8">
    <source>
        <dbReference type="ARBA" id="ARBA00023143"/>
    </source>
</evidence>
<evidence type="ECO:0000256" key="9">
    <source>
        <dbReference type="NCBIfam" id="TIGR01400"/>
    </source>
</evidence>
<feature type="transmembrane region" description="Helical" evidence="10">
    <location>
        <begin position="92"/>
        <end position="111"/>
    </location>
</feature>
<dbReference type="InterPro" id="IPR002010">
    <property type="entry name" value="T3SS_IM_R"/>
</dbReference>
<name>A0A2N5XWE9_9HYPH</name>
<dbReference type="GO" id="GO:0009425">
    <property type="term" value="C:bacterial-type flagellum basal body"/>
    <property type="evidence" value="ECO:0007669"/>
    <property type="project" value="UniProtKB-SubCell"/>
</dbReference>
<dbReference type="AlphaFoldDB" id="A0A2N5XWE9"/>
<dbReference type="PRINTS" id="PR00953">
    <property type="entry name" value="TYPE3IMRPROT"/>
</dbReference>
<dbReference type="GO" id="GO:0005886">
    <property type="term" value="C:plasma membrane"/>
    <property type="evidence" value="ECO:0007669"/>
    <property type="project" value="UniProtKB-SubCell"/>
</dbReference>
<evidence type="ECO:0000256" key="5">
    <source>
        <dbReference type="ARBA" id="ARBA00022692"/>
    </source>
</evidence>
<organism evidence="11 12">
    <name type="scientific">Cohaesibacter celericrescens</name>
    <dbReference type="NCBI Taxonomy" id="2067669"/>
    <lineage>
        <taxon>Bacteria</taxon>
        <taxon>Pseudomonadati</taxon>
        <taxon>Pseudomonadota</taxon>
        <taxon>Alphaproteobacteria</taxon>
        <taxon>Hyphomicrobiales</taxon>
        <taxon>Cohaesibacteraceae</taxon>
    </lineage>
</organism>
<feature type="transmembrane region" description="Helical" evidence="10">
    <location>
        <begin position="131"/>
        <end position="150"/>
    </location>
</feature>
<dbReference type="EMBL" id="PKUQ01000001">
    <property type="protein sequence ID" value="PLW78830.1"/>
    <property type="molecule type" value="Genomic_DNA"/>
</dbReference>
<keyword evidence="5 10" id="KW-0812">Transmembrane</keyword>
<comment type="similarity">
    <text evidence="2 10">Belongs to the FliR/MopE/SpaR family.</text>
</comment>
<dbReference type="PANTHER" id="PTHR30065">
    <property type="entry name" value="FLAGELLAR BIOSYNTHETIC PROTEIN FLIR"/>
    <property type="match status" value="1"/>
</dbReference>
<evidence type="ECO:0000313" key="11">
    <source>
        <dbReference type="EMBL" id="PLW78830.1"/>
    </source>
</evidence>
<feature type="transmembrane region" description="Helical" evidence="10">
    <location>
        <begin position="213"/>
        <end position="233"/>
    </location>
</feature>
<evidence type="ECO:0000256" key="2">
    <source>
        <dbReference type="ARBA" id="ARBA00009772"/>
    </source>
</evidence>
<evidence type="ECO:0000256" key="10">
    <source>
        <dbReference type="RuleBase" id="RU362071"/>
    </source>
</evidence>
<keyword evidence="11" id="KW-0966">Cell projection</keyword>
<keyword evidence="4 10" id="KW-1003">Cell membrane</keyword>
<dbReference type="Pfam" id="PF01311">
    <property type="entry name" value="Bac_export_1"/>
    <property type="match status" value="1"/>
</dbReference>
<dbReference type="GO" id="GO:0044780">
    <property type="term" value="P:bacterial-type flagellum assembly"/>
    <property type="evidence" value="ECO:0007669"/>
    <property type="project" value="UniProtKB-UniRule"/>
</dbReference>
<accession>A0A2N5XWE9</accession>
<keyword evidence="12" id="KW-1185">Reference proteome</keyword>
<keyword evidence="7 10" id="KW-0472">Membrane</keyword>
<protein>
    <recommendedName>
        <fullName evidence="3 9">Flagellar biosynthetic protein FliR</fullName>
    </recommendedName>
</protein>
<comment type="function">
    <text evidence="1 10">Role in flagellar biosynthesis.</text>
</comment>
<dbReference type="InterPro" id="IPR006303">
    <property type="entry name" value="FliR"/>
</dbReference>
<dbReference type="OrthoDB" id="9779817at2"/>
<dbReference type="RefSeq" id="WP_101531914.1">
    <property type="nucleotide sequence ID" value="NZ_JBFHIU010000009.1"/>
</dbReference>
<proteinExistence type="inferred from homology"/>